<dbReference type="RefSeq" id="WP_301813956.1">
    <property type="nucleotide sequence ID" value="NZ_JAUJZH010000024.1"/>
</dbReference>
<dbReference type="SMART" id="SM00823">
    <property type="entry name" value="PKS_PP"/>
    <property type="match status" value="1"/>
</dbReference>
<dbReference type="Gene3D" id="2.30.38.10">
    <property type="entry name" value="Luciferase, Domain 3"/>
    <property type="match status" value="2"/>
</dbReference>
<dbReference type="Pfam" id="PF00501">
    <property type="entry name" value="AMP-binding"/>
    <property type="match status" value="2"/>
</dbReference>
<dbReference type="CDD" id="cd05930">
    <property type="entry name" value="A_NRPS"/>
    <property type="match status" value="1"/>
</dbReference>
<evidence type="ECO:0000256" key="1">
    <source>
        <dbReference type="ARBA" id="ARBA00001957"/>
    </source>
</evidence>
<dbReference type="NCBIfam" id="TIGR01733">
    <property type="entry name" value="AA-adenyl-dom"/>
    <property type="match status" value="2"/>
</dbReference>
<dbReference type="PROSITE" id="PS50075">
    <property type="entry name" value="CARRIER"/>
    <property type="match status" value="2"/>
</dbReference>
<dbReference type="CDD" id="cd19531">
    <property type="entry name" value="LCL_NRPS-like"/>
    <property type="match status" value="2"/>
</dbReference>
<dbReference type="InterPro" id="IPR023213">
    <property type="entry name" value="CAT-like_dom_sf"/>
</dbReference>
<evidence type="ECO:0000256" key="2">
    <source>
        <dbReference type="ARBA" id="ARBA00022450"/>
    </source>
</evidence>
<dbReference type="SUPFAM" id="SSF56801">
    <property type="entry name" value="Acetyl-CoA synthetase-like"/>
    <property type="match status" value="2"/>
</dbReference>
<dbReference type="EMBL" id="JAUKVY010000024">
    <property type="protein sequence ID" value="MDO1536070.1"/>
    <property type="molecule type" value="Genomic_DNA"/>
</dbReference>
<keyword evidence="6" id="KW-1185">Reference proteome</keyword>
<dbReference type="SUPFAM" id="SSF47336">
    <property type="entry name" value="ACP-like"/>
    <property type="match status" value="2"/>
</dbReference>
<dbReference type="SUPFAM" id="SSF52777">
    <property type="entry name" value="CoA-dependent acyltransferases"/>
    <property type="match status" value="4"/>
</dbReference>
<dbReference type="PANTHER" id="PTHR45527">
    <property type="entry name" value="NONRIBOSOMAL PEPTIDE SYNTHETASE"/>
    <property type="match status" value="1"/>
</dbReference>
<dbReference type="PANTHER" id="PTHR45527:SF1">
    <property type="entry name" value="FATTY ACID SYNTHASE"/>
    <property type="match status" value="1"/>
</dbReference>
<organism evidence="5 6">
    <name type="scientific">Variovorax ginsengisoli</name>
    <dbReference type="NCBI Taxonomy" id="363844"/>
    <lineage>
        <taxon>Bacteria</taxon>
        <taxon>Pseudomonadati</taxon>
        <taxon>Pseudomonadota</taxon>
        <taxon>Betaproteobacteria</taxon>
        <taxon>Burkholderiales</taxon>
        <taxon>Comamonadaceae</taxon>
        <taxon>Variovorax</taxon>
    </lineage>
</organism>
<dbReference type="PROSITE" id="PS00012">
    <property type="entry name" value="PHOSPHOPANTETHEINE"/>
    <property type="match status" value="1"/>
</dbReference>
<dbReference type="NCBIfam" id="NF003417">
    <property type="entry name" value="PRK04813.1"/>
    <property type="match status" value="2"/>
</dbReference>
<dbReference type="InterPro" id="IPR006162">
    <property type="entry name" value="Ppantetheine_attach_site"/>
</dbReference>
<evidence type="ECO:0000256" key="3">
    <source>
        <dbReference type="ARBA" id="ARBA00022553"/>
    </source>
</evidence>
<name>A0ABT8SBE0_9BURK</name>
<dbReference type="Gene3D" id="3.30.300.30">
    <property type="match status" value="2"/>
</dbReference>
<dbReference type="InterPro" id="IPR001242">
    <property type="entry name" value="Condensation_dom"/>
</dbReference>
<comment type="caution">
    <text evidence="5">The sequence shown here is derived from an EMBL/GenBank/DDBJ whole genome shotgun (WGS) entry which is preliminary data.</text>
</comment>
<accession>A0ABT8SBE0</accession>
<evidence type="ECO:0000313" key="5">
    <source>
        <dbReference type="EMBL" id="MDO1536070.1"/>
    </source>
</evidence>
<evidence type="ECO:0000259" key="4">
    <source>
        <dbReference type="PROSITE" id="PS50075"/>
    </source>
</evidence>
<sequence>MNAASTSTDQDPVPASPEALRRILARKLQQRAQAAAAAKPATADGAPLSFQQEGLWFLDQMAHGEAPYNIHSTSRHRGPLDAEVLERSLRTLIARHDSLRTEFHASGQAPSQKVLPAPTAQQRFSLRQVALTPADSGETALLVRIGACIARPFDLSSAPLLRAELLRIAPDDHILVLVVHHIVADGWSMSVIRRELGQLYAQGGNDAGLAAPPLRFSDCVQWQRHRFERDGLQAQLAYWRENLRELQTLNLPTDRHRPLQMAYEGRTLSLPIDPALAAALRTLAAQQDATSFMALLAAFNVLLMRYTGQSDIAVGVPVAARNEAQLRDVVGYFANTVVMRNLLEGSAGFTELLKRVRRTTLAALIHQDMPFDRLVAELSPDRDASRNPLYQVSFALENFPHRLLELDGLASEQVGVHARTSKFDLSLTVIESGAGLEALFEYRTDLFEAQTIERLASHFVQLLRGIVADPDGALDRLPLMDASERHRMLFDWNQRLPAVARELPVHELFRAQARATPEAVALRSGALSASYRDLDLLSDRLAGELRALGVGPEVVVGLCMQRCIGMAVALMAIFKAGGVFLPLDPAHPTERLQAMLDDSTPAVVLTQAALADRLRQIDTAVPTRTLVVTDDGGEVPREPLAEQAAPSRQDQLAYLIYTSGSTGTPKAAQLMHGGLSNHVLWINDALDLTAADRVLQKTSSSFDASLWEFFSPLCCGATLVIAEPGVHQDMRRLAEAIRDEDISVVQFVPSELRVMLGEMDRIACPGLRYVLSGGEAMDRALAVSFRQALPGVRLGNFYGPTEATVDSAWYEVGEPLPERAIVPIGRPIANAQLYVLDAQLQPQPVNVAGELYVGGLGVGRGYHRRPELSADRFVSNPFRPGETMYRTGDSARWLHDGVVEFIERRDDQVKLRGFRIELGEIESALSSCVQVQVSAVVLREVAAGRKELVAYVVPRGPADPRSLRAALKSRLPDYMIPSAFVILPELPRLANGKLDRSRLPSPETDASTLDRLAPRSPIESALLDIWSDVLGKSGFGMRANFFDLGGHSLLATQIVSRIRSTLGVEFPLRQIFDHPTIEQMAQAVGQLASGPAADAAVPLAPIEPVSRSGPLPLSFSQRGMWVLNQLDPEGAAYNMRDTMRLRGPLDRAALHRAFDRLVARHEAFRTTFEFVDTEPAAFIGRVQPANVIELDLSDVPESERDLAIQSHAGRIANAPFDLASGPLHRFVLMRLGADDHVLVLVMHHIIGDDWSWNILLRELQDLYAAELRGDAGSESPRAFDFVDYASWQRAHIGDRILASQTQYWLGQLAGMSPLHLSSDTAAVQRHSSRGERVRLALPDDWLAGIQQFSRTLGLTPFMTLLAAFQAMLSRYCGQEDIVVGTPIAGRMRIESEEVVGSLVNTLALRSQVRSTQSFHELAQQVRETCLSAFTHQDIPFDYLMDSLHKQRAGTRAPEIRVLFNVLNTPRKRSEFEGLEASVLRTDLHATLFDLELTIDTEREHAISLTYSTELFTPETAQAILDNYMHLLGRFIAQPERPLHDHAAASPEDLARLAAWNRTERACPRELTLHRLLEARCEAPGTAIAQMPGDTLGYPELWSRVRRLARVLRARGVQRGSLVGLCVQRTPAMVVAQLAILSAGGAYVPLDPAYPLQRLHDMALDAPLTLLVTEQSLAAPWQALAVPKLLLDQAQAELLAQPATALPADAARDARPQDPAYVIYTSGSTGKPKGVVVPHRAVVNFLLSMQREPGLTQDDVVVAVTTLSFDIAVLELLLPLLGGATLVLATREQAVDGEALRALLDRSRATLMQATPATWRLLIDAGWHGSPSFKALVGGESLSPQLAGQLSARTGELWNLYGPTETTVWSICWRVPPDAQTIAIGRPIANTTIHVLDAQGKRCPAGVSGEIFIGGEGVATGYLHRPELTAERFVPDPFGTDPQARMYRTGDRGRWRHDGLLEHQGRLDFQIKVRGHRIEPGEIEARLQAHVDVAQCLVMAREDRPGDARLVAYVVLRGGDLDAAALRDHLRIKLPDYMLPQHYVALDALPLLPNGKVDRHALPAPRAEQRPQASAADAPSTPAERALAAIWCELLGVDGDAVMRTDNFFDLGGDSLLVSRAVIAFHRRSAVRLEARRMIFESLAQLARGIELPEGEPAPVEESANQPKGWFKRLFQRA</sequence>
<protein>
    <submittedName>
        <fullName evidence="5">Amino acid adenylation domain-containing protein</fullName>
    </submittedName>
</protein>
<dbReference type="InterPro" id="IPR045851">
    <property type="entry name" value="AMP-bd_C_sf"/>
</dbReference>
<dbReference type="InterPro" id="IPR025110">
    <property type="entry name" value="AMP-bd_C"/>
</dbReference>
<dbReference type="PROSITE" id="PS00455">
    <property type="entry name" value="AMP_BINDING"/>
    <property type="match status" value="2"/>
</dbReference>
<feature type="domain" description="Carrier" evidence="4">
    <location>
        <begin position="1013"/>
        <end position="1088"/>
    </location>
</feature>
<reference evidence="5" key="1">
    <citation type="submission" date="2023-06" db="EMBL/GenBank/DDBJ databases">
        <authorList>
            <person name="Jiang Y."/>
            <person name="Liu Q."/>
        </authorList>
    </citation>
    <scope>NUCLEOTIDE SEQUENCE</scope>
    <source>
        <strain evidence="5">CGMCC 1.12090</strain>
    </source>
</reference>
<dbReference type="InterPro" id="IPR000873">
    <property type="entry name" value="AMP-dep_synth/lig_dom"/>
</dbReference>
<dbReference type="Gene3D" id="1.10.1200.10">
    <property type="entry name" value="ACP-like"/>
    <property type="match status" value="2"/>
</dbReference>
<feature type="domain" description="Carrier" evidence="4">
    <location>
        <begin position="2073"/>
        <end position="2152"/>
    </location>
</feature>
<dbReference type="Proteomes" id="UP001169027">
    <property type="component" value="Unassembled WGS sequence"/>
</dbReference>
<keyword evidence="3" id="KW-0597">Phosphoprotein</keyword>
<dbReference type="Pfam" id="PF00668">
    <property type="entry name" value="Condensation"/>
    <property type="match status" value="2"/>
</dbReference>
<dbReference type="Pfam" id="PF00550">
    <property type="entry name" value="PP-binding"/>
    <property type="match status" value="2"/>
</dbReference>
<dbReference type="Gene3D" id="3.30.559.10">
    <property type="entry name" value="Chloramphenicol acetyltransferase-like domain"/>
    <property type="match status" value="2"/>
</dbReference>
<dbReference type="Gene3D" id="3.30.559.30">
    <property type="entry name" value="Nonribosomal peptide synthetase, condensation domain"/>
    <property type="match status" value="2"/>
</dbReference>
<proteinExistence type="predicted"/>
<gene>
    <name evidence="5" type="ORF">Q2T77_27660</name>
</gene>
<evidence type="ECO:0000313" key="6">
    <source>
        <dbReference type="Proteomes" id="UP001169027"/>
    </source>
</evidence>
<keyword evidence="2" id="KW-0596">Phosphopantetheine</keyword>
<dbReference type="InterPro" id="IPR009081">
    <property type="entry name" value="PP-bd_ACP"/>
</dbReference>
<dbReference type="InterPro" id="IPR020806">
    <property type="entry name" value="PKS_PP-bd"/>
</dbReference>
<dbReference type="Gene3D" id="3.40.50.980">
    <property type="match status" value="4"/>
</dbReference>
<dbReference type="Pfam" id="PF13193">
    <property type="entry name" value="AMP-binding_C"/>
    <property type="match status" value="2"/>
</dbReference>
<dbReference type="InterPro" id="IPR020845">
    <property type="entry name" value="AMP-binding_CS"/>
</dbReference>
<dbReference type="InterPro" id="IPR010071">
    <property type="entry name" value="AA_adenyl_dom"/>
</dbReference>
<comment type="cofactor">
    <cofactor evidence="1">
        <name>pantetheine 4'-phosphate</name>
        <dbReference type="ChEBI" id="CHEBI:47942"/>
    </cofactor>
</comment>
<dbReference type="InterPro" id="IPR036736">
    <property type="entry name" value="ACP-like_sf"/>
</dbReference>